<name>A0ABS8VSI2_DATST</name>
<dbReference type="Proteomes" id="UP000823775">
    <property type="component" value="Unassembled WGS sequence"/>
</dbReference>
<organism evidence="1 2">
    <name type="scientific">Datura stramonium</name>
    <name type="common">Jimsonweed</name>
    <name type="synonym">Common thornapple</name>
    <dbReference type="NCBI Taxonomy" id="4076"/>
    <lineage>
        <taxon>Eukaryota</taxon>
        <taxon>Viridiplantae</taxon>
        <taxon>Streptophyta</taxon>
        <taxon>Embryophyta</taxon>
        <taxon>Tracheophyta</taxon>
        <taxon>Spermatophyta</taxon>
        <taxon>Magnoliopsida</taxon>
        <taxon>eudicotyledons</taxon>
        <taxon>Gunneridae</taxon>
        <taxon>Pentapetalae</taxon>
        <taxon>asterids</taxon>
        <taxon>lamiids</taxon>
        <taxon>Solanales</taxon>
        <taxon>Solanaceae</taxon>
        <taxon>Solanoideae</taxon>
        <taxon>Datureae</taxon>
        <taxon>Datura</taxon>
    </lineage>
</organism>
<feature type="non-terminal residue" evidence="1">
    <location>
        <position position="57"/>
    </location>
</feature>
<sequence>MARRCTDRRDVQAFCGTDMHDAQAMCFMDKRDAQEILHRDWTYREGISRRKSFGQRQ</sequence>
<dbReference type="EMBL" id="JACEIK010005862">
    <property type="protein sequence ID" value="MCE0482318.1"/>
    <property type="molecule type" value="Genomic_DNA"/>
</dbReference>
<protein>
    <submittedName>
        <fullName evidence="1">Uncharacterized protein</fullName>
    </submittedName>
</protein>
<gene>
    <name evidence="1" type="ORF">HAX54_040992</name>
</gene>
<proteinExistence type="predicted"/>
<evidence type="ECO:0000313" key="2">
    <source>
        <dbReference type="Proteomes" id="UP000823775"/>
    </source>
</evidence>
<comment type="caution">
    <text evidence="1">The sequence shown here is derived from an EMBL/GenBank/DDBJ whole genome shotgun (WGS) entry which is preliminary data.</text>
</comment>
<reference evidence="1 2" key="1">
    <citation type="journal article" date="2021" name="BMC Genomics">
        <title>Datura genome reveals duplications of psychoactive alkaloid biosynthetic genes and high mutation rate following tissue culture.</title>
        <authorList>
            <person name="Rajewski A."/>
            <person name="Carter-House D."/>
            <person name="Stajich J."/>
            <person name="Litt A."/>
        </authorList>
    </citation>
    <scope>NUCLEOTIDE SEQUENCE [LARGE SCALE GENOMIC DNA]</scope>
    <source>
        <strain evidence="1">AR-01</strain>
    </source>
</reference>
<evidence type="ECO:0000313" key="1">
    <source>
        <dbReference type="EMBL" id="MCE0482318.1"/>
    </source>
</evidence>
<keyword evidence="2" id="KW-1185">Reference proteome</keyword>
<accession>A0ABS8VSI2</accession>